<gene>
    <name evidence="1" type="ORF">BC938DRAFT_477266</name>
</gene>
<sequence length="274" mass="30996">IRQHRKFEFQDIELLISFPKSIRQGNSQAIEALCNFQWFEHIYNAIADDTVTYLAFALLCTVFESRESDYLINNAKEPTSGCNKCARNLLMWLIILDVSISSETVDILKWLIESAVSAIKLAQLKLQQCIVYCWQSMTSAVTSTFFSEHYQRMLMPTNAILSNSQVSEDNEKTFYLLMSHACYQRLLSTCYAYGIGTEQDNDQAFDLFSQSAEDGDKLQDDKVEMNLNKVFRLVLLAAKGDNPEAQNSLGGCSARGKGTEIHEYIGNIISEIGI</sequence>
<dbReference type="InterPro" id="IPR006597">
    <property type="entry name" value="Sel1-like"/>
</dbReference>
<dbReference type="SMART" id="SM00671">
    <property type="entry name" value="SEL1"/>
    <property type="match status" value="1"/>
</dbReference>
<name>A0A433PAZ9_9FUNG</name>
<dbReference type="AlphaFoldDB" id="A0A433PAZ9"/>
<dbReference type="EMBL" id="RBNJ01026842">
    <property type="protein sequence ID" value="RUS14700.1"/>
    <property type="molecule type" value="Genomic_DNA"/>
</dbReference>
<protein>
    <submittedName>
        <fullName evidence="1">Uncharacterized protein</fullName>
    </submittedName>
</protein>
<dbReference type="InterPro" id="IPR011990">
    <property type="entry name" value="TPR-like_helical_dom_sf"/>
</dbReference>
<proteinExistence type="predicted"/>
<keyword evidence="2" id="KW-1185">Reference proteome</keyword>
<comment type="caution">
    <text evidence="1">The sequence shown here is derived from an EMBL/GenBank/DDBJ whole genome shotgun (WGS) entry which is preliminary data.</text>
</comment>
<dbReference type="SUPFAM" id="SSF81901">
    <property type="entry name" value="HCP-like"/>
    <property type="match status" value="1"/>
</dbReference>
<dbReference type="Gene3D" id="1.25.40.10">
    <property type="entry name" value="Tetratricopeptide repeat domain"/>
    <property type="match status" value="1"/>
</dbReference>
<accession>A0A433PAZ9</accession>
<dbReference type="Proteomes" id="UP000274822">
    <property type="component" value="Unassembled WGS sequence"/>
</dbReference>
<feature type="non-terminal residue" evidence="1">
    <location>
        <position position="1"/>
    </location>
</feature>
<reference evidence="1 2" key="1">
    <citation type="journal article" date="2018" name="New Phytol.">
        <title>Phylogenomics of Endogonaceae and evolution of mycorrhizas within Mucoromycota.</title>
        <authorList>
            <person name="Chang Y."/>
            <person name="Desiro A."/>
            <person name="Na H."/>
            <person name="Sandor L."/>
            <person name="Lipzen A."/>
            <person name="Clum A."/>
            <person name="Barry K."/>
            <person name="Grigoriev I.V."/>
            <person name="Martin F.M."/>
            <person name="Stajich J.E."/>
            <person name="Smith M.E."/>
            <person name="Bonito G."/>
            <person name="Spatafora J.W."/>
        </authorList>
    </citation>
    <scope>NUCLEOTIDE SEQUENCE [LARGE SCALE GENOMIC DNA]</scope>
    <source>
        <strain evidence="1 2">AD002</strain>
    </source>
</reference>
<evidence type="ECO:0000313" key="2">
    <source>
        <dbReference type="Proteomes" id="UP000274822"/>
    </source>
</evidence>
<evidence type="ECO:0000313" key="1">
    <source>
        <dbReference type="EMBL" id="RUS14700.1"/>
    </source>
</evidence>
<organism evidence="1 2">
    <name type="scientific">Jimgerdemannia flammicorona</name>
    <dbReference type="NCBI Taxonomy" id="994334"/>
    <lineage>
        <taxon>Eukaryota</taxon>
        <taxon>Fungi</taxon>
        <taxon>Fungi incertae sedis</taxon>
        <taxon>Mucoromycota</taxon>
        <taxon>Mucoromycotina</taxon>
        <taxon>Endogonomycetes</taxon>
        <taxon>Endogonales</taxon>
        <taxon>Endogonaceae</taxon>
        <taxon>Jimgerdemannia</taxon>
    </lineage>
</organism>